<evidence type="ECO:0000256" key="2">
    <source>
        <dbReference type="SAM" id="SignalP"/>
    </source>
</evidence>
<gene>
    <name evidence="3" type="ORF">A6302_03620</name>
</gene>
<feature type="chain" id="PRO_5009128825" evidence="2">
    <location>
        <begin position="23"/>
        <end position="349"/>
    </location>
</feature>
<proteinExistence type="predicted"/>
<dbReference type="PANTHER" id="PTHR33376:SF4">
    <property type="entry name" value="SIALIC ACID-BINDING PERIPLASMIC PROTEIN SIAP"/>
    <property type="match status" value="1"/>
</dbReference>
<evidence type="ECO:0000256" key="1">
    <source>
        <dbReference type="ARBA" id="ARBA00022729"/>
    </source>
</evidence>
<sequence length="349" mass="36440">MMKLAKVMGGLLAVGLAVPAAADEPAVTLKVVGQPIQNILHTKGEVPFFGEILPELSGNTVKVDLVSADQLGVSGPEVIRMLSSGAISFASGGLTQAVRDEPKFEGCDLPGLTGSLDEARAACAAYRPVLDATLRDKFGIKLLALGANPPQAIWCSDPVSGLADLKGRKIRVYNQALTDFVAGAGATAVNIPYGDTVPALQNGVIDCAITGTLTGNTSKWFEVTSHLYPMSLGWAIQYWGANLEAWNALTPEQQAVVEEGYGKLEETLWALAAEATAEGINCNRGDGTCDLGVKGAMTIVEPSAADLKQRAQIMESSVLPAFASRCGSDCAAEWNDTVGKAVGFTLKAD</sequence>
<dbReference type="RefSeq" id="WP_069307919.1">
    <property type="nucleotide sequence ID" value="NZ_MCRJ01000111.1"/>
</dbReference>
<dbReference type="Gene3D" id="3.40.190.170">
    <property type="entry name" value="Bacterial extracellular solute-binding protein, family 7"/>
    <property type="match status" value="1"/>
</dbReference>
<dbReference type="SUPFAM" id="SSF53850">
    <property type="entry name" value="Periplasmic binding protein-like II"/>
    <property type="match status" value="1"/>
</dbReference>
<evidence type="ECO:0000313" key="3">
    <source>
        <dbReference type="EMBL" id="ODN69082.1"/>
    </source>
</evidence>
<keyword evidence="1 2" id="KW-0732">Signal</keyword>
<feature type="signal peptide" evidence="2">
    <location>
        <begin position="1"/>
        <end position="22"/>
    </location>
</feature>
<reference evidence="3 4" key="1">
    <citation type="submission" date="2016-07" db="EMBL/GenBank/DDBJ databases">
        <title>Draft Genome Sequence of Methylobrevis pamukkalensis PK2.</title>
        <authorList>
            <person name="Vasilenko O.V."/>
            <person name="Doronina N.V."/>
            <person name="Shmareva M.N."/>
            <person name="Tarlachkov S.V."/>
            <person name="Mustakhimov I."/>
            <person name="Trotsenko Y.A."/>
        </authorList>
    </citation>
    <scope>NUCLEOTIDE SEQUENCE [LARGE SCALE GENOMIC DNA]</scope>
    <source>
        <strain evidence="3 4">PK2</strain>
    </source>
</reference>
<dbReference type="AlphaFoldDB" id="A0A1E3GYG4"/>
<accession>A0A1E3GYG4</accession>
<dbReference type="GO" id="GO:0055085">
    <property type="term" value="P:transmembrane transport"/>
    <property type="evidence" value="ECO:0007669"/>
    <property type="project" value="InterPro"/>
</dbReference>
<dbReference type="Proteomes" id="UP000094622">
    <property type="component" value="Unassembled WGS sequence"/>
</dbReference>
<comment type="caution">
    <text evidence="3">The sequence shown here is derived from an EMBL/GenBank/DDBJ whole genome shotgun (WGS) entry which is preliminary data.</text>
</comment>
<dbReference type="Pfam" id="PF03480">
    <property type="entry name" value="DctP"/>
    <property type="match status" value="1"/>
</dbReference>
<organism evidence="3 4">
    <name type="scientific">Methylobrevis pamukkalensis</name>
    <dbReference type="NCBI Taxonomy" id="1439726"/>
    <lineage>
        <taxon>Bacteria</taxon>
        <taxon>Pseudomonadati</taxon>
        <taxon>Pseudomonadota</taxon>
        <taxon>Alphaproteobacteria</taxon>
        <taxon>Hyphomicrobiales</taxon>
        <taxon>Pleomorphomonadaceae</taxon>
        <taxon>Methylobrevis</taxon>
    </lineage>
</organism>
<evidence type="ECO:0000313" key="4">
    <source>
        <dbReference type="Proteomes" id="UP000094622"/>
    </source>
</evidence>
<dbReference type="CDD" id="cd13602">
    <property type="entry name" value="PBP2_TRAP_BpDctp6_7"/>
    <property type="match status" value="1"/>
</dbReference>
<dbReference type="EMBL" id="MCRJ01000111">
    <property type="protein sequence ID" value="ODN69082.1"/>
    <property type="molecule type" value="Genomic_DNA"/>
</dbReference>
<dbReference type="NCBIfam" id="NF037995">
    <property type="entry name" value="TRAP_S1"/>
    <property type="match status" value="1"/>
</dbReference>
<dbReference type="InterPro" id="IPR038404">
    <property type="entry name" value="TRAP_DctP_sf"/>
</dbReference>
<keyword evidence="4" id="KW-1185">Reference proteome</keyword>
<protein>
    <submittedName>
        <fullName evidence="3">Bacterial extracellular solute-binding protein, family 7</fullName>
    </submittedName>
</protein>
<dbReference type="PANTHER" id="PTHR33376">
    <property type="match status" value="1"/>
</dbReference>
<dbReference type="InterPro" id="IPR018389">
    <property type="entry name" value="DctP_fam"/>
</dbReference>
<name>A0A1E3GYG4_9HYPH</name>